<feature type="compositionally biased region" description="Polar residues" evidence="1">
    <location>
        <begin position="1"/>
        <end position="40"/>
    </location>
</feature>
<accession>A0A8W8I3G4</accession>
<dbReference type="SUPFAM" id="SSF52200">
    <property type="entry name" value="Toll/Interleukin receptor TIR domain"/>
    <property type="match status" value="1"/>
</dbReference>
<sequence length="687" mass="78880">MGSASSSKKTVAIDEQSQPVNEKQIVTRQNKTPTSMSSRRNPVRTKSIVEGEHFDTLLVKHPELKPILREYDKVMTKLTQMDITNKGISEESYPDIYKLLDENIDDPFQDNGGLEQRLLMGNYLAKKGFVPQLVDIYQAVWSNHDPDFFDDDLEEDEAGSDFLRLLSLIRTILWNYADGSPSFAESIAEDTQFFQYLTEDLTAVQGDLEDLDDEITNENHFPFNSTLGILNNCARNSSSKDVYTVTRLRKKDGTNKGEINMVEILEELLKTDITYVKLVVLLALSYMVNEEENKKISADETLFDFLLEMVKKAEKAKDRRQWGFSIHELINGLAKLAKNDDNKTTIMNKGAFNILKRLLKKGNQAEQVAVVNAIWELSFVQKNKVLFKEDKEVWKTLKELRNSDDKELSKAAQGAYFVINEGKDQERAEKRGKDLLKAKKEKPDAGHIMLSYNWGNQKILLQIRDRLQEKGLTVWMDVDNMEGSILEAMARAVEEARIVLVCYSEKYKDSQNCRTEAEYAYSQKKEIVPLLMQTGYKATGWLGAMIGARLFYDFSGKYDFDKKFTELYLALAGKLVPKNTLNSIPEDAVARPLVPRSDDNTVVLMKWTKSDIDTWLKDNKLTAFSGLKNLSGEQLVFLYKLFRRAPDYFYRCIEEKLGMKSLEDLMRFSDSIENLQIEHPDINRLIH</sequence>
<dbReference type="EnsemblMetazoa" id="G12209.3">
    <property type="protein sequence ID" value="G12209.3:cds"/>
    <property type="gene ID" value="G12209"/>
</dbReference>
<feature type="domain" description="TIR" evidence="2">
    <location>
        <begin position="448"/>
        <end position="567"/>
    </location>
</feature>
<dbReference type="GO" id="GO:0007165">
    <property type="term" value="P:signal transduction"/>
    <property type="evidence" value="ECO:0007669"/>
    <property type="project" value="InterPro"/>
</dbReference>
<dbReference type="InterPro" id="IPR000157">
    <property type="entry name" value="TIR_dom"/>
</dbReference>
<dbReference type="EnsemblMetazoa" id="G12209.2">
    <property type="protein sequence ID" value="G12209.2:cds"/>
    <property type="gene ID" value="G12209"/>
</dbReference>
<name>A0A8W8I3G4_MAGGI</name>
<keyword evidence="4" id="KW-1185">Reference proteome</keyword>
<proteinExistence type="predicted"/>
<dbReference type="PANTHER" id="PTHR46270:SF2">
    <property type="entry name" value="TIR DOMAIN-CONTAINING PROTEIN"/>
    <property type="match status" value="1"/>
</dbReference>
<organism evidence="3 4">
    <name type="scientific">Magallana gigas</name>
    <name type="common">Pacific oyster</name>
    <name type="synonym">Crassostrea gigas</name>
    <dbReference type="NCBI Taxonomy" id="29159"/>
    <lineage>
        <taxon>Eukaryota</taxon>
        <taxon>Metazoa</taxon>
        <taxon>Spiralia</taxon>
        <taxon>Lophotrochozoa</taxon>
        <taxon>Mollusca</taxon>
        <taxon>Bivalvia</taxon>
        <taxon>Autobranchia</taxon>
        <taxon>Pteriomorphia</taxon>
        <taxon>Ostreida</taxon>
        <taxon>Ostreoidea</taxon>
        <taxon>Ostreidae</taxon>
        <taxon>Magallana</taxon>
    </lineage>
</organism>
<dbReference type="PANTHER" id="PTHR46270">
    <property type="entry name" value="ARMADILLO-TYPE FOLD-RELATED"/>
    <property type="match status" value="1"/>
</dbReference>
<dbReference type="InterPro" id="IPR011989">
    <property type="entry name" value="ARM-like"/>
</dbReference>
<dbReference type="Proteomes" id="UP000005408">
    <property type="component" value="Unassembled WGS sequence"/>
</dbReference>
<evidence type="ECO:0000256" key="1">
    <source>
        <dbReference type="SAM" id="MobiDB-lite"/>
    </source>
</evidence>
<evidence type="ECO:0000259" key="2">
    <source>
        <dbReference type="Pfam" id="PF13676"/>
    </source>
</evidence>
<dbReference type="OMA" id="GPHIMIS"/>
<dbReference type="SUPFAM" id="SSF48371">
    <property type="entry name" value="ARM repeat"/>
    <property type="match status" value="1"/>
</dbReference>
<dbReference type="InterPro" id="IPR035897">
    <property type="entry name" value="Toll_tir_struct_dom_sf"/>
</dbReference>
<dbReference type="Gene3D" id="1.25.10.10">
    <property type="entry name" value="Leucine-rich Repeat Variant"/>
    <property type="match status" value="1"/>
</dbReference>
<dbReference type="AlphaFoldDB" id="A0A8W8I3G4"/>
<dbReference type="Pfam" id="PF13676">
    <property type="entry name" value="TIR_2"/>
    <property type="match status" value="1"/>
</dbReference>
<evidence type="ECO:0000313" key="4">
    <source>
        <dbReference type="Proteomes" id="UP000005408"/>
    </source>
</evidence>
<dbReference type="InterPro" id="IPR016024">
    <property type="entry name" value="ARM-type_fold"/>
</dbReference>
<reference evidence="3" key="1">
    <citation type="submission" date="2022-08" db="UniProtKB">
        <authorList>
            <consortium name="EnsemblMetazoa"/>
        </authorList>
    </citation>
    <scope>IDENTIFICATION</scope>
    <source>
        <strain evidence="3">05x7-T-G4-1.051#20</strain>
    </source>
</reference>
<dbReference type="EnsemblMetazoa" id="G12209.1">
    <property type="protein sequence ID" value="G12209.1:cds"/>
    <property type="gene ID" value="G12209"/>
</dbReference>
<dbReference type="OrthoDB" id="2148946at2759"/>
<feature type="region of interest" description="Disordered" evidence="1">
    <location>
        <begin position="1"/>
        <end position="42"/>
    </location>
</feature>
<protein>
    <recommendedName>
        <fullName evidence="2">TIR domain-containing protein</fullName>
    </recommendedName>
</protein>
<dbReference type="EnsemblMetazoa" id="G12209.4">
    <property type="protein sequence ID" value="G12209.4:cds"/>
    <property type="gene ID" value="G12209"/>
</dbReference>
<evidence type="ECO:0000313" key="3">
    <source>
        <dbReference type="EnsemblMetazoa" id="G12209.2:cds"/>
    </source>
</evidence>
<dbReference type="Gene3D" id="3.40.50.10140">
    <property type="entry name" value="Toll/interleukin-1 receptor homology (TIR) domain"/>
    <property type="match status" value="1"/>
</dbReference>